<dbReference type="EMBL" id="BLKM01009790">
    <property type="protein sequence ID" value="GFG28166.1"/>
    <property type="molecule type" value="Genomic_DNA"/>
</dbReference>
<evidence type="ECO:0000313" key="3">
    <source>
        <dbReference type="Proteomes" id="UP000502823"/>
    </source>
</evidence>
<dbReference type="InParanoid" id="A0A6L2P7L7"/>
<feature type="chain" id="PRO_5027111837" evidence="1">
    <location>
        <begin position="23"/>
        <end position="197"/>
    </location>
</feature>
<name>A0A6L2P7L7_COPFO</name>
<dbReference type="PANTHER" id="PTHR21253">
    <property type="entry name" value="F-BOX ONLY PROTEIN 11-RELATED"/>
    <property type="match status" value="1"/>
</dbReference>
<comment type="caution">
    <text evidence="2">The sequence shown here is derived from an EMBL/GenBank/DDBJ whole genome shotgun (WGS) entry which is preliminary data.</text>
</comment>
<dbReference type="InterPro" id="IPR006631">
    <property type="entry name" value="DM4_12"/>
</dbReference>
<dbReference type="OrthoDB" id="8197439at2759"/>
<dbReference type="Proteomes" id="UP000502823">
    <property type="component" value="Unassembled WGS sequence"/>
</dbReference>
<sequence length="197" mass="22800">MKRYLFFVVFLTVSICFCGSVAEDAENKILTRKRRYLTFPAGSTFVVTLSNTKGLMWDVPTFGRPPWNNIMEFDLVFKLPNMTEFFSNYKIASRENDGLNQSHHQHRRDRSQFYRQLEDVLDVQGEDGRTCIYRALCEAKYLLKPGRSFVEDVLHVLFTFPRGNGEDAEGYEIAGSQDSCMTWSTECPYSLLRPTVT</sequence>
<reference evidence="3" key="1">
    <citation type="submission" date="2020-01" db="EMBL/GenBank/DDBJ databases">
        <title>Draft genome sequence of the Termite Coptotermes fromosanus.</title>
        <authorList>
            <person name="Itakura S."/>
            <person name="Yosikawa Y."/>
            <person name="Umezawa K."/>
        </authorList>
    </citation>
    <scope>NUCLEOTIDE SEQUENCE [LARGE SCALE GENOMIC DNA]</scope>
</reference>
<protein>
    <submittedName>
        <fullName evidence="2">Uncharacterized protein</fullName>
    </submittedName>
</protein>
<evidence type="ECO:0000256" key="1">
    <source>
        <dbReference type="SAM" id="SignalP"/>
    </source>
</evidence>
<dbReference type="AlphaFoldDB" id="A0A6L2P7L7"/>
<proteinExistence type="predicted"/>
<organism evidence="2 3">
    <name type="scientific">Coptotermes formosanus</name>
    <name type="common">Formosan subterranean termite</name>
    <dbReference type="NCBI Taxonomy" id="36987"/>
    <lineage>
        <taxon>Eukaryota</taxon>
        <taxon>Metazoa</taxon>
        <taxon>Ecdysozoa</taxon>
        <taxon>Arthropoda</taxon>
        <taxon>Hexapoda</taxon>
        <taxon>Insecta</taxon>
        <taxon>Pterygota</taxon>
        <taxon>Neoptera</taxon>
        <taxon>Polyneoptera</taxon>
        <taxon>Dictyoptera</taxon>
        <taxon>Blattodea</taxon>
        <taxon>Blattoidea</taxon>
        <taxon>Termitoidae</taxon>
        <taxon>Rhinotermitidae</taxon>
        <taxon>Coptotermes</taxon>
    </lineage>
</organism>
<keyword evidence="1" id="KW-0732">Signal</keyword>
<dbReference type="SMART" id="SM00718">
    <property type="entry name" value="DM4_12"/>
    <property type="match status" value="1"/>
</dbReference>
<evidence type="ECO:0000313" key="2">
    <source>
        <dbReference type="EMBL" id="GFG28166.1"/>
    </source>
</evidence>
<dbReference type="Pfam" id="PF07841">
    <property type="entry name" value="DM4_12"/>
    <property type="match status" value="1"/>
</dbReference>
<feature type="signal peptide" evidence="1">
    <location>
        <begin position="1"/>
        <end position="22"/>
    </location>
</feature>
<keyword evidence="3" id="KW-1185">Reference proteome</keyword>
<accession>A0A6L2P7L7</accession>
<dbReference type="PANTHER" id="PTHR21253:SF0">
    <property type="entry name" value="F-BOX ONLY PROTEIN 11-RELATED"/>
    <property type="match status" value="1"/>
</dbReference>
<gene>
    <name evidence="2" type="ORF">Cfor_08257</name>
</gene>